<organism evidence="2 3">
    <name type="scientific">Nocardia uniformis</name>
    <dbReference type="NCBI Taxonomy" id="53432"/>
    <lineage>
        <taxon>Bacteria</taxon>
        <taxon>Bacillati</taxon>
        <taxon>Actinomycetota</taxon>
        <taxon>Actinomycetes</taxon>
        <taxon>Mycobacteriales</taxon>
        <taxon>Nocardiaceae</taxon>
        <taxon>Nocardia</taxon>
    </lineage>
</organism>
<evidence type="ECO:0000313" key="3">
    <source>
        <dbReference type="Proteomes" id="UP000586827"/>
    </source>
</evidence>
<dbReference type="Pfam" id="PF26526">
    <property type="entry name" value="DUF8175"/>
    <property type="match status" value="1"/>
</dbReference>
<keyword evidence="3" id="KW-1185">Reference proteome</keyword>
<dbReference type="Proteomes" id="UP000586827">
    <property type="component" value="Unassembled WGS sequence"/>
</dbReference>
<evidence type="ECO:0000313" key="2">
    <source>
        <dbReference type="EMBL" id="NNH73663.1"/>
    </source>
</evidence>
<reference evidence="2 3" key="1">
    <citation type="submission" date="2020-05" db="EMBL/GenBank/DDBJ databases">
        <title>MicrobeNet Type strains.</title>
        <authorList>
            <person name="Nicholson A.C."/>
        </authorList>
    </citation>
    <scope>NUCLEOTIDE SEQUENCE [LARGE SCALE GENOMIC DNA]</scope>
    <source>
        <strain evidence="2 3">JCM 3224</strain>
    </source>
</reference>
<protein>
    <recommendedName>
        <fullName evidence="1">DUF8175 domain-containing protein</fullName>
    </recommendedName>
</protein>
<dbReference type="InterPro" id="IPR058488">
    <property type="entry name" value="DUF8175"/>
</dbReference>
<dbReference type="EMBL" id="JABELX010000011">
    <property type="protein sequence ID" value="NNH73663.1"/>
    <property type="molecule type" value="Genomic_DNA"/>
</dbReference>
<accession>A0A849C4M7</accession>
<gene>
    <name evidence="2" type="ORF">HLB23_28070</name>
</gene>
<feature type="domain" description="DUF8175" evidence="1">
    <location>
        <begin position="13"/>
        <end position="180"/>
    </location>
</feature>
<proteinExistence type="predicted"/>
<sequence>MAAAALAGCGADSESSAPQPDLTSVPAGLHWNSFQGIAIPAGEDGPTTNGVTATGYRQTPQGAALAAIAHTVRLSTADNTSWAHITAAEVAPGPARDAWTLARARVKIAQPADPATAPRILGYQITSYQPERATVNAVSAYPDKSLAATAIAVVWQRGDWRLELPDPASTTPTVSAITSVPTDGFVRLEGTQ</sequence>
<evidence type="ECO:0000259" key="1">
    <source>
        <dbReference type="Pfam" id="PF26526"/>
    </source>
</evidence>
<comment type="caution">
    <text evidence="2">The sequence shown here is derived from an EMBL/GenBank/DDBJ whole genome shotgun (WGS) entry which is preliminary data.</text>
</comment>
<dbReference type="AlphaFoldDB" id="A0A849C4M7"/>
<name>A0A849C4M7_9NOCA</name>